<dbReference type="OrthoDB" id="7852579at2"/>
<feature type="region of interest" description="Disordered" evidence="1">
    <location>
        <begin position="80"/>
        <end position="127"/>
    </location>
</feature>
<sequence length="215" mass="23205">MSETLAADAVMTKGDFAKHIGVSAARVSQYLTEGKIGSDALVGEGRSARIRVAVALGQIRERRDVSQALGNGLFTRLDGPAVPASAPVESPAPVPRPDSIEEQIKREKLRSSQMANRKAAEEEEERKGRYTETIAVRAQMARLAASMMQTMEAGLSDMATALAGQFGLPQRDVEHALQMGFRKIRAKAAERHRGRAETLPGVLKSVIVAEEDELA</sequence>
<organism evidence="2 3">
    <name type="scientific">Aureimonas ureilytica</name>
    <dbReference type="NCBI Taxonomy" id="401562"/>
    <lineage>
        <taxon>Bacteria</taxon>
        <taxon>Pseudomonadati</taxon>
        <taxon>Pseudomonadota</taxon>
        <taxon>Alphaproteobacteria</taxon>
        <taxon>Hyphomicrobiales</taxon>
        <taxon>Aurantimonadaceae</taxon>
        <taxon>Aureimonas</taxon>
    </lineage>
</organism>
<evidence type="ECO:0000256" key="1">
    <source>
        <dbReference type="SAM" id="MobiDB-lite"/>
    </source>
</evidence>
<feature type="compositionally biased region" description="Basic and acidic residues" evidence="1">
    <location>
        <begin position="98"/>
        <end position="110"/>
    </location>
</feature>
<proteinExistence type="predicted"/>
<evidence type="ECO:0000313" key="2">
    <source>
        <dbReference type="EMBL" id="KTQ95020.1"/>
    </source>
</evidence>
<reference evidence="2 3" key="1">
    <citation type="journal article" date="2016" name="Front. Microbiol.">
        <title>Genomic Resource of Rice Seed Associated Bacteria.</title>
        <authorList>
            <person name="Midha S."/>
            <person name="Bansal K."/>
            <person name="Sharma S."/>
            <person name="Kumar N."/>
            <person name="Patil P.P."/>
            <person name="Chaudhry V."/>
            <person name="Patil P.B."/>
        </authorList>
    </citation>
    <scope>NUCLEOTIDE SEQUENCE [LARGE SCALE GENOMIC DNA]</scope>
    <source>
        <strain evidence="2 3">NS226</strain>
    </source>
</reference>
<dbReference type="RefSeq" id="WP_058635494.1">
    <property type="nucleotide sequence ID" value="NZ_LDPZ01000026.1"/>
</dbReference>
<feature type="compositionally biased region" description="Low complexity" evidence="1">
    <location>
        <begin position="80"/>
        <end position="89"/>
    </location>
</feature>
<name>A0A175R766_9HYPH</name>
<protein>
    <submittedName>
        <fullName evidence="2">Uncharacterized protein</fullName>
    </submittedName>
</protein>
<dbReference type="Proteomes" id="UP000078272">
    <property type="component" value="Unassembled WGS sequence"/>
</dbReference>
<dbReference type="EMBL" id="LDPZ01000026">
    <property type="protein sequence ID" value="KTQ95020.1"/>
    <property type="molecule type" value="Genomic_DNA"/>
</dbReference>
<dbReference type="PATRIC" id="fig|401562.3.peg.2379"/>
<comment type="caution">
    <text evidence="2">The sequence shown here is derived from an EMBL/GenBank/DDBJ whole genome shotgun (WGS) entry which is preliminary data.</text>
</comment>
<evidence type="ECO:0000313" key="3">
    <source>
        <dbReference type="Proteomes" id="UP000078272"/>
    </source>
</evidence>
<dbReference type="AlphaFoldDB" id="A0A175R766"/>
<accession>A0A175R766</accession>
<gene>
    <name evidence="2" type="ORF">NS226_13900</name>
</gene>